<keyword evidence="2" id="KW-0812">Transmembrane</keyword>
<dbReference type="EMBL" id="CAJNOK010010644">
    <property type="protein sequence ID" value="CAF1121098.1"/>
    <property type="molecule type" value="Genomic_DNA"/>
</dbReference>
<dbReference type="AlphaFoldDB" id="A0A8S2EDL8"/>
<dbReference type="EMBL" id="CAJOBA010017337">
    <property type="protein sequence ID" value="CAF3895296.1"/>
    <property type="molecule type" value="Genomic_DNA"/>
</dbReference>
<name>A0A8S2EDL8_9BILA</name>
<feature type="transmembrane region" description="Helical" evidence="2">
    <location>
        <begin position="97"/>
        <end position="115"/>
    </location>
</feature>
<gene>
    <name evidence="3" type="ORF">OVA965_LOCUS20184</name>
    <name evidence="4" type="ORF">TMI583_LOCUS20490</name>
</gene>
<keyword evidence="2" id="KW-1133">Transmembrane helix</keyword>
<dbReference type="Proteomes" id="UP000677228">
    <property type="component" value="Unassembled WGS sequence"/>
</dbReference>
<feature type="transmembrane region" description="Helical" evidence="2">
    <location>
        <begin position="178"/>
        <end position="198"/>
    </location>
</feature>
<feature type="compositionally biased region" description="Basic and acidic residues" evidence="1">
    <location>
        <begin position="29"/>
        <end position="43"/>
    </location>
</feature>
<reference evidence="3" key="1">
    <citation type="submission" date="2021-02" db="EMBL/GenBank/DDBJ databases">
        <authorList>
            <person name="Nowell W R."/>
        </authorList>
    </citation>
    <scope>NUCLEOTIDE SEQUENCE</scope>
</reference>
<keyword evidence="2" id="KW-0472">Membrane</keyword>
<organism evidence="3 5">
    <name type="scientific">Didymodactylos carnosus</name>
    <dbReference type="NCBI Taxonomy" id="1234261"/>
    <lineage>
        <taxon>Eukaryota</taxon>
        <taxon>Metazoa</taxon>
        <taxon>Spiralia</taxon>
        <taxon>Gnathifera</taxon>
        <taxon>Rotifera</taxon>
        <taxon>Eurotatoria</taxon>
        <taxon>Bdelloidea</taxon>
        <taxon>Philodinida</taxon>
        <taxon>Philodinidae</taxon>
        <taxon>Didymodactylos</taxon>
    </lineage>
</organism>
<evidence type="ECO:0000313" key="4">
    <source>
        <dbReference type="EMBL" id="CAF3895296.1"/>
    </source>
</evidence>
<feature type="non-terminal residue" evidence="3">
    <location>
        <position position="526"/>
    </location>
</feature>
<evidence type="ECO:0000313" key="3">
    <source>
        <dbReference type="EMBL" id="CAF1121098.1"/>
    </source>
</evidence>
<feature type="region of interest" description="Disordered" evidence="1">
    <location>
        <begin position="1"/>
        <end position="60"/>
    </location>
</feature>
<feature type="compositionally biased region" description="Basic residues" evidence="1">
    <location>
        <begin position="49"/>
        <end position="60"/>
    </location>
</feature>
<comment type="caution">
    <text evidence="3">The sequence shown here is derived from an EMBL/GenBank/DDBJ whole genome shotgun (WGS) entry which is preliminary data.</text>
</comment>
<evidence type="ECO:0000256" key="2">
    <source>
        <dbReference type="SAM" id="Phobius"/>
    </source>
</evidence>
<evidence type="ECO:0000256" key="1">
    <source>
        <dbReference type="SAM" id="MobiDB-lite"/>
    </source>
</evidence>
<evidence type="ECO:0000313" key="5">
    <source>
        <dbReference type="Proteomes" id="UP000677228"/>
    </source>
</evidence>
<feature type="non-terminal residue" evidence="3">
    <location>
        <position position="1"/>
    </location>
</feature>
<dbReference type="Proteomes" id="UP000682733">
    <property type="component" value="Unassembled WGS sequence"/>
</dbReference>
<protein>
    <submittedName>
        <fullName evidence="3">Uncharacterized protein</fullName>
    </submittedName>
</protein>
<sequence length="526" mass="60173">MLKRASVTENNDTDTAEFEMSNSISPPKVEFKGIPSEKSESDHPSTSTKSHRHLSKKKLRSTLTASRQIYFNHRYIHSHPSLSFTSKLFRGPFNRQIQYCIRLTCSFLFGAFLAYGTSLRMSLSQQFLVPVMSTMCVQETLGLTLLGCYQMLKTLVPISIFLFIVQKIGLGYHDYLELFVLGMAVAVATSLVIFPLTATFDIENRFYYALENLNQLYALSIQGFLSGDQIASQVPQTQGTNYEKLQGKILEQFTRESMIIMQSRLAEIRFEPVRLLQKLFNRSKLKIIDLTLQQQNEFISSLMFYVCSMMLMVKEAKFNEYHSFYAQELKSTLLDITARQINVVEYLTKSSTKVKRDEFLKIIKEFTTALQDAKRTYICARTKFLHRILQSPSPTIDASDQFSIAFFLFQIQAIVRLIEKYTVLTETLANSSTAIHKELWLTLKSYFDVKQYFTWNYYKPNWVLLMSAIKSTFIIGVGSIFVLVPTLATAFENGQWILIALCMTQGDTVGGAFTAMKLRILGTLLG</sequence>
<accession>A0A8S2EDL8</accession>
<feature type="transmembrane region" description="Helical" evidence="2">
    <location>
        <begin position="462"/>
        <end position="484"/>
    </location>
</feature>
<proteinExistence type="predicted"/>